<keyword evidence="9" id="KW-1185">Reference proteome</keyword>
<dbReference type="EMBL" id="CP106881">
    <property type="protein sequence ID" value="UYG52105.1"/>
    <property type="molecule type" value="Genomic_DNA"/>
</dbReference>
<evidence type="ECO:0000259" key="7">
    <source>
        <dbReference type="PROSITE" id="PS50893"/>
    </source>
</evidence>
<evidence type="ECO:0000256" key="6">
    <source>
        <dbReference type="ARBA" id="ARBA00037066"/>
    </source>
</evidence>
<keyword evidence="5" id="KW-1278">Translocase</keyword>
<evidence type="ECO:0000256" key="3">
    <source>
        <dbReference type="ARBA" id="ARBA00022741"/>
    </source>
</evidence>
<keyword evidence="1" id="KW-0813">Transport</keyword>
<organism evidence="8 9">
    <name type="scientific">Comamonas endophytica</name>
    <dbReference type="NCBI Taxonomy" id="2949090"/>
    <lineage>
        <taxon>Bacteria</taxon>
        <taxon>Pseudomonadati</taxon>
        <taxon>Pseudomonadota</taxon>
        <taxon>Betaproteobacteria</taxon>
        <taxon>Burkholderiales</taxon>
        <taxon>Comamonadaceae</taxon>
        <taxon>Comamonas</taxon>
    </lineage>
</organism>
<dbReference type="GO" id="GO:0005524">
    <property type="term" value="F:ATP binding"/>
    <property type="evidence" value="ECO:0007669"/>
    <property type="project" value="UniProtKB-KW"/>
</dbReference>
<gene>
    <name evidence="8" type="ORF">M9799_02335</name>
</gene>
<dbReference type="PROSITE" id="PS00211">
    <property type="entry name" value="ABC_TRANSPORTER_1"/>
    <property type="match status" value="1"/>
</dbReference>
<dbReference type="InterPro" id="IPR027417">
    <property type="entry name" value="P-loop_NTPase"/>
</dbReference>
<evidence type="ECO:0000256" key="1">
    <source>
        <dbReference type="ARBA" id="ARBA00022448"/>
    </source>
</evidence>
<evidence type="ECO:0000256" key="5">
    <source>
        <dbReference type="ARBA" id="ARBA00022967"/>
    </source>
</evidence>
<dbReference type="Proteomes" id="UP001162800">
    <property type="component" value="Chromosome"/>
</dbReference>
<dbReference type="PANTHER" id="PTHR42794">
    <property type="entry name" value="HEMIN IMPORT ATP-BINDING PROTEIN HMUV"/>
    <property type="match status" value="1"/>
</dbReference>
<dbReference type="InterPro" id="IPR017871">
    <property type="entry name" value="ABC_transporter-like_CS"/>
</dbReference>
<name>A0ABY6GCS9_9BURK</name>
<dbReference type="SMART" id="SM00382">
    <property type="entry name" value="AAA"/>
    <property type="match status" value="1"/>
</dbReference>
<evidence type="ECO:0000256" key="2">
    <source>
        <dbReference type="ARBA" id="ARBA00022475"/>
    </source>
</evidence>
<dbReference type="NCBIfam" id="NF010068">
    <property type="entry name" value="PRK13548.1"/>
    <property type="match status" value="1"/>
</dbReference>
<dbReference type="CDD" id="cd03214">
    <property type="entry name" value="ABC_Iron-Siderophores_B12_Hemin"/>
    <property type="match status" value="1"/>
</dbReference>
<keyword evidence="4 8" id="KW-0067">ATP-binding</keyword>
<dbReference type="RefSeq" id="WP_231044368.1">
    <property type="nucleotide sequence ID" value="NZ_CP106881.1"/>
</dbReference>
<keyword evidence="2" id="KW-0472">Membrane</keyword>
<dbReference type="Pfam" id="PF00005">
    <property type="entry name" value="ABC_tran"/>
    <property type="match status" value="1"/>
</dbReference>
<dbReference type="PANTHER" id="PTHR42794:SF1">
    <property type="entry name" value="HEMIN IMPORT ATP-BINDING PROTEIN HMUV"/>
    <property type="match status" value="1"/>
</dbReference>
<protein>
    <submittedName>
        <fullName evidence="8">Heme ABC transporter ATP-binding protein</fullName>
    </submittedName>
</protein>
<dbReference type="InterPro" id="IPR003439">
    <property type="entry name" value="ABC_transporter-like_ATP-bd"/>
</dbReference>
<keyword evidence="3" id="KW-0547">Nucleotide-binding</keyword>
<keyword evidence="2" id="KW-1003">Cell membrane</keyword>
<evidence type="ECO:0000256" key="4">
    <source>
        <dbReference type="ARBA" id="ARBA00022840"/>
    </source>
</evidence>
<accession>A0ABY6GCS9</accession>
<dbReference type="PROSITE" id="PS50893">
    <property type="entry name" value="ABC_TRANSPORTER_2"/>
    <property type="match status" value="1"/>
</dbReference>
<comment type="function">
    <text evidence="6">Part of the ABC transporter complex HmuTUV involved in hemin import. Responsible for energy coupling to the transport system.</text>
</comment>
<evidence type="ECO:0000313" key="9">
    <source>
        <dbReference type="Proteomes" id="UP001162800"/>
    </source>
</evidence>
<dbReference type="SUPFAM" id="SSF52540">
    <property type="entry name" value="P-loop containing nucleoside triphosphate hydrolases"/>
    <property type="match status" value="1"/>
</dbReference>
<sequence length="264" mass="28163">MLSAHQLGCRRGARQILFGIDLELRAGEVLGVLGANGAGKTTLLATLAGELPVSSGRLELGGRALSGWEPPALARRRAVLPQSPSLGFDLSVRDVVAMGAYPFPELTPAAHEALLREALQQADATGLAERRYPGLSGGEQQRVQFARVLAQVLGARAAGEYRVLLLDEPTSSLDPRHQLLLLRTVQALARAQGIAALVVLHDVNLAAQWCDRLLLLARGRTVAQGMPAEVLTPQSLEQVYDMPVQVLPHPLHTRAPLVVFSAGT</sequence>
<dbReference type="Gene3D" id="3.40.50.300">
    <property type="entry name" value="P-loop containing nucleotide triphosphate hydrolases"/>
    <property type="match status" value="1"/>
</dbReference>
<feature type="domain" description="ABC transporter" evidence="7">
    <location>
        <begin position="2"/>
        <end position="243"/>
    </location>
</feature>
<reference evidence="8" key="1">
    <citation type="submission" date="2022-09" db="EMBL/GenBank/DDBJ databases">
        <title>The complete genome of Acidovorax sp. 5MLIR.</title>
        <authorList>
            <person name="Liu L."/>
            <person name="Yue J."/>
            <person name="Yang F."/>
            <person name="Yuan J."/>
            <person name="Li L."/>
        </authorList>
    </citation>
    <scope>NUCLEOTIDE SEQUENCE</scope>
    <source>
        <strain evidence="8">5MLIR</strain>
    </source>
</reference>
<proteinExistence type="predicted"/>
<dbReference type="InterPro" id="IPR003593">
    <property type="entry name" value="AAA+_ATPase"/>
</dbReference>
<evidence type="ECO:0000313" key="8">
    <source>
        <dbReference type="EMBL" id="UYG52105.1"/>
    </source>
</evidence>